<name>A0ABN1GMZ2_9HYPH</name>
<accession>A0ABN1GMZ2</accession>
<evidence type="ECO:0000313" key="2">
    <source>
        <dbReference type="Proteomes" id="UP001424441"/>
    </source>
</evidence>
<protein>
    <submittedName>
        <fullName evidence="1">Uncharacterized protein</fullName>
    </submittedName>
</protein>
<reference evidence="1 2" key="1">
    <citation type="journal article" date="2019" name="Int. J. Syst. Evol. Microbiol.">
        <title>The Global Catalogue of Microorganisms (GCM) 10K type strain sequencing project: providing services to taxonomists for standard genome sequencing and annotation.</title>
        <authorList>
            <consortium name="The Broad Institute Genomics Platform"/>
            <consortium name="The Broad Institute Genome Sequencing Center for Infectious Disease"/>
            <person name="Wu L."/>
            <person name="Ma J."/>
        </authorList>
    </citation>
    <scope>NUCLEOTIDE SEQUENCE [LARGE SCALE GENOMIC DNA]</scope>
    <source>
        <strain evidence="1 2">JCM 15115</strain>
    </source>
</reference>
<comment type="caution">
    <text evidence="1">The sequence shown here is derived from an EMBL/GenBank/DDBJ whole genome shotgun (WGS) entry which is preliminary data.</text>
</comment>
<proteinExistence type="predicted"/>
<dbReference type="RefSeq" id="WP_343807949.1">
    <property type="nucleotide sequence ID" value="NZ_BAAADE010000013.1"/>
</dbReference>
<organism evidence="1 2">
    <name type="scientific">Paenochrobactrum glaciei</name>
    <dbReference type="NCBI Taxonomy" id="486407"/>
    <lineage>
        <taxon>Bacteria</taxon>
        <taxon>Pseudomonadati</taxon>
        <taxon>Pseudomonadota</taxon>
        <taxon>Alphaproteobacteria</taxon>
        <taxon>Hyphomicrobiales</taxon>
        <taxon>Brucellaceae</taxon>
        <taxon>Paenochrobactrum</taxon>
    </lineage>
</organism>
<dbReference type="Proteomes" id="UP001424441">
    <property type="component" value="Unassembled WGS sequence"/>
</dbReference>
<dbReference type="EMBL" id="BAAADE010000013">
    <property type="protein sequence ID" value="GAA0614367.1"/>
    <property type="molecule type" value="Genomic_DNA"/>
</dbReference>
<evidence type="ECO:0000313" key="1">
    <source>
        <dbReference type="EMBL" id="GAA0614367.1"/>
    </source>
</evidence>
<sequence length="75" mass="8562">MQDLSDDKRLELICTKCNRLIYTTREEICAKADYGQLYLDEIEKHALCKGRGYHGHVRMAMVRLNELSGFVGGIA</sequence>
<gene>
    <name evidence="1" type="ORF">GCM10008943_31960</name>
</gene>
<keyword evidence="2" id="KW-1185">Reference proteome</keyword>